<gene>
    <name evidence="2" type="ORF">HX845_22235</name>
</gene>
<dbReference type="Pfam" id="PF02627">
    <property type="entry name" value="CMD"/>
    <property type="match status" value="1"/>
</dbReference>
<dbReference type="InterPro" id="IPR003779">
    <property type="entry name" value="CMD-like"/>
</dbReference>
<organism evidence="2 3">
    <name type="scientific">Pseudomonas gingeri</name>
    <dbReference type="NCBI Taxonomy" id="117681"/>
    <lineage>
        <taxon>Bacteria</taxon>
        <taxon>Pseudomonadati</taxon>
        <taxon>Pseudomonadota</taxon>
        <taxon>Gammaproteobacteria</taxon>
        <taxon>Pseudomonadales</taxon>
        <taxon>Pseudomonadaceae</taxon>
        <taxon>Pseudomonas</taxon>
    </lineage>
</organism>
<dbReference type="Gene3D" id="1.20.1290.10">
    <property type="entry name" value="AhpD-like"/>
    <property type="match status" value="1"/>
</dbReference>
<dbReference type="InterPro" id="IPR029032">
    <property type="entry name" value="AhpD-like"/>
</dbReference>
<dbReference type="NCBIfam" id="TIGR00778">
    <property type="entry name" value="ahpD_dom"/>
    <property type="match status" value="1"/>
</dbReference>
<evidence type="ECO:0000259" key="1">
    <source>
        <dbReference type="Pfam" id="PF02627"/>
    </source>
</evidence>
<reference evidence="2 3" key="1">
    <citation type="submission" date="2020-04" db="EMBL/GenBank/DDBJ databases">
        <title>Molecular characterization of pseudomonads from Agaricus bisporus reveal novel blotch 2 pathogens in Western Europe.</title>
        <authorList>
            <person name="Taparia T."/>
            <person name="Krijger M."/>
            <person name="Haynes E."/>
            <person name="Elpinstone J.G."/>
            <person name="Noble R."/>
            <person name="Van Der Wolf J."/>
        </authorList>
    </citation>
    <scope>NUCLEOTIDE SEQUENCE [LARGE SCALE GENOMIC DNA]</scope>
    <source>
        <strain evidence="2 3">IPO3738</strain>
    </source>
</reference>
<comment type="caution">
    <text evidence="2">The sequence shown here is derived from an EMBL/GenBank/DDBJ whole genome shotgun (WGS) entry which is preliminary data.</text>
</comment>
<dbReference type="Proteomes" id="UP000517547">
    <property type="component" value="Unassembled WGS sequence"/>
</dbReference>
<sequence>MQPRIDFYTASPDAMKAMLALENAVNKLPLEKSLLELVKMRTSQINGCAFCLDMHSADARKAGETERRLYTLSAWRETPFFSARERAAMAWTEALTRISETHASDEDYALLSAEFSPTEMVDLTLAINTINSWNRLAIGFRKMPVE</sequence>
<proteinExistence type="predicted"/>
<dbReference type="GeneID" id="57660915"/>
<dbReference type="EMBL" id="JACAQE010000007">
    <property type="protein sequence ID" value="NWC16393.1"/>
    <property type="molecule type" value="Genomic_DNA"/>
</dbReference>
<dbReference type="GO" id="GO:0051920">
    <property type="term" value="F:peroxiredoxin activity"/>
    <property type="evidence" value="ECO:0007669"/>
    <property type="project" value="InterPro"/>
</dbReference>
<evidence type="ECO:0000313" key="2">
    <source>
        <dbReference type="EMBL" id="NWC16393.1"/>
    </source>
</evidence>
<feature type="domain" description="Carboxymuconolactone decarboxylase-like" evidence="1">
    <location>
        <begin position="12"/>
        <end position="94"/>
    </location>
</feature>
<evidence type="ECO:0000313" key="3">
    <source>
        <dbReference type="Proteomes" id="UP000517547"/>
    </source>
</evidence>
<dbReference type="RefSeq" id="WP_017125774.1">
    <property type="nucleotide sequence ID" value="NZ_JACAOK010000019.1"/>
</dbReference>
<protein>
    <submittedName>
        <fullName evidence="2">Carboxymuconolactone decarboxylase family protein</fullName>
    </submittedName>
</protein>
<name>A0A7Y8CF15_9PSED</name>
<dbReference type="InterPro" id="IPR004675">
    <property type="entry name" value="AhpD_core"/>
</dbReference>
<dbReference type="PANTHER" id="PTHR34846:SF10">
    <property type="entry name" value="CYTOPLASMIC PROTEIN"/>
    <property type="match status" value="1"/>
</dbReference>
<accession>A0A7Y8CF15</accession>
<dbReference type="SUPFAM" id="SSF69118">
    <property type="entry name" value="AhpD-like"/>
    <property type="match status" value="1"/>
</dbReference>
<dbReference type="PANTHER" id="PTHR34846">
    <property type="entry name" value="4-CARBOXYMUCONOLACTONE DECARBOXYLASE FAMILY PROTEIN (AFU_ORTHOLOGUE AFUA_6G11590)"/>
    <property type="match status" value="1"/>
</dbReference>
<dbReference type="AlphaFoldDB" id="A0A7Y8CF15"/>